<dbReference type="RefSeq" id="WP_034749102.1">
    <property type="nucleotide sequence ID" value="NZ_BAUT01000057.1"/>
</dbReference>
<dbReference type="EMBL" id="BAUT01000057">
    <property type="protein sequence ID" value="GAE27607.1"/>
    <property type="molecule type" value="Genomic_DNA"/>
</dbReference>
<dbReference type="OrthoDB" id="2943620at2"/>
<evidence type="ECO:0000313" key="2">
    <source>
        <dbReference type="Proteomes" id="UP000018890"/>
    </source>
</evidence>
<gene>
    <name evidence="1" type="ORF">JCM9140_3760</name>
</gene>
<keyword evidence="2" id="KW-1185">Reference proteome</keyword>
<name>W4Q6I1_9BACI</name>
<reference evidence="1" key="1">
    <citation type="journal article" date="2014" name="Genome Announc.">
        <title>Draft Genome Sequences of Three Alkaliphilic Bacillus Strains, Bacillus wakoensis JCM 9140T, Bacillus akibai JCM 9157T, and Bacillus hemicellulosilyticus JCM 9152T.</title>
        <authorList>
            <person name="Yuki M."/>
            <person name="Oshima K."/>
            <person name="Suda W."/>
            <person name="Oshida Y."/>
            <person name="Kitamura K."/>
            <person name="Iida T."/>
            <person name="Hattori M."/>
            <person name="Ohkuma M."/>
        </authorList>
    </citation>
    <scope>NUCLEOTIDE SEQUENCE [LARGE SCALE GENOMIC DNA]</scope>
    <source>
        <strain evidence="1">JCM 9140</strain>
    </source>
</reference>
<accession>W4Q6I1</accession>
<comment type="caution">
    <text evidence="1">The sequence shown here is derived from an EMBL/GenBank/DDBJ whole genome shotgun (WGS) entry which is preliminary data.</text>
</comment>
<evidence type="ECO:0000313" key="1">
    <source>
        <dbReference type="EMBL" id="GAE27607.1"/>
    </source>
</evidence>
<dbReference type="Proteomes" id="UP000018890">
    <property type="component" value="Unassembled WGS sequence"/>
</dbReference>
<dbReference type="AlphaFoldDB" id="W4Q6I1"/>
<sequence length="103" mass="12287">MFVNAMHRFAPAVPAEYGFGHNWHHPGFYPGHYGHGYVGQYPGYHYGHQQQQWHHEYEQPQYEALAEEKPAHKKKNVHDYHWQHGYAFGQGTGQFPDYYNHNY</sequence>
<protein>
    <submittedName>
        <fullName evidence="1">Uncharacterized protein</fullName>
    </submittedName>
</protein>
<proteinExistence type="predicted"/>
<organism evidence="1 2">
    <name type="scientific">Halalkalibacter wakoensis JCM 9140</name>
    <dbReference type="NCBI Taxonomy" id="1236970"/>
    <lineage>
        <taxon>Bacteria</taxon>
        <taxon>Bacillati</taxon>
        <taxon>Bacillota</taxon>
        <taxon>Bacilli</taxon>
        <taxon>Bacillales</taxon>
        <taxon>Bacillaceae</taxon>
        <taxon>Halalkalibacter</taxon>
    </lineage>
</organism>